<reference evidence="3" key="1">
    <citation type="journal article" date="2019" name="Plant Biotechnol. J.">
        <title>Genome sequencing of the Australian wild diploid species Gossypium australe highlights disease resistance and delayed gland morphogenesis.</title>
        <authorList>
            <person name="Cai Y."/>
            <person name="Cai X."/>
            <person name="Wang Q."/>
            <person name="Wang P."/>
            <person name="Zhang Y."/>
            <person name="Cai C."/>
            <person name="Xu Y."/>
            <person name="Wang K."/>
            <person name="Zhou Z."/>
            <person name="Wang C."/>
            <person name="Geng S."/>
            <person name="Li B."/>
            <person name="Dong Q."/>
            <person name="Hou Y."/>
            <person name="Wang H."/>
            <person name="Ai P."/>
            <person name="Liu Z."/>
            <person name="Yi F."/>
            <person name="Sun M."/>
            <person name="An G."/>
            <person name="Cheng J."/>
            <person name="Zhang Y."/>
            <person name="Shi Q."/>
            <person name="Xie Y."/>
            <person name="Shi X."/>
            <person name="Chang Y."/>
            <person name="Huang F."/>
            <person name="Chen Y."/>
            <person name="Hong S."/>
            <person name="Mi L."/>
            <person name="Sun Q."/>
            <person name="Zhang L."/>
            <person name="Zhou B."/>
            <person name="Peng R."/>
            <person name="Zhang X."/>
            <person name="Liu F."/>
        </authorList>
    </citation>
    <scope>NUCLEOTIDE SEQUENCE [LARGE SCALE GENOMIC DNA]</scope>
    <source>
        <strain evidence="3">cv. PA1801</strain>
    </source>
</reference>
<dbReference type="EMBL" id="SMMG02000009">
    <property type="protein sequence ID" value="KAA3460742.1"/>
    <property type="molecule type" value="Genomic_DNA"/>
</dbReference>
<sequence length="262" mass="31576">MVWFHGHFWKVDKVSYRSFCENYSPLKEEMTTSRREDISEQKWMMIFQNLQEEDIEWRAPWMVPDEILYRCGSFDWFVPATHGLAQSEFSYSGENHKKRIREIGNAWKQNRQMKRVMIGKMTTPEYNVWLSKRVNDNIPGPNLEGARSEEECLQVVPTELEFIKQDFEKKSFEFGKKIEQLEEEKMHLRLDVEVQKAEDEKLRKGKNRIEKDLDSLKTDYKKMRLSMRTAGLGKTSKQWRQEIREERTKADQWEDKFREAQS</sequence>
<feature type="region of interest" description="Disordered" evidence="1">
    <location>
        <begin position="227"/>
        <end position="262"/>
    </location>
</feature>
<comment type="caution">
    <text evidence="2">The sequence shown here is derived from an EMBL/GenBank/DDBJ whole genome shotgun (WGS) entry which is preliminary data.</text>
</comment>
<evidence type="ECO:0000313" key="2">
    <source>
        <dbReference type="EMBL" id="KAA3460742.1"/>
    </source>
</evidence>
<dbReference type="AlphaFoldDB" id="A0A5B6UX47"/>
<organism evidence="2 3">
    <name type="scientific">Gossypium australe</name>
    <dbReference type="NCBI Taxonomy" id="47621"/>
    <lineage>
        <taxon>Eukaryota</taxon>
        <taxon>Viridiplantae</taxon>
        <taxon>Streptophyta</taxon>
        <taxon>Embryophyta</taxon>
        <taxon>Tracheophyta</taxon>
        <taxon>Spermatophyta</taxon>
        <taxon>Magnoliopsida</taxon>
        <taxon>eudicotyledons</taxon>
        <taxon>Gunneridae</taxon>
        <taxon>Pentapetalae</taxon>
        <taxon>rosids</taxon>
        <taxon>malvids</taxon>
        <taxon>Malvales</taxon>
        <taxon>Malvaceae</taxon>
        <taxon>Malvoideae</taxon>
        <taxon>Gossypium</taxon>
    </lineage>
</organism>
<dbReference type="Proteomes" id="UP000325315">
    <property type="component" value="Unassembled WGS sequence"/>
</dbReference>
<dbReference type="PANTHER" id="PTHR48200">
    <property type="entry name" value="PROTEIN, PUTATIVE-RELATED"/>
    <property type="match status" value="1"/>
</dbReference>
<evidence type="ECO:0000256" key="1">
    <source>
        <dbReference type="SAM" id="MobiDB-lite"/>
    </source>
</evidence>
<proteinExistence type="predicted"/>
<gene>
    <name evidence="2" type="ORF">EPI10_027375</name>
</gene>
<evidence type="ECO:0000313" key="3">
    <source>
        <dbReference type="Proteomes" id="UP000325315"/>
    </source>
</evidence>
<name>A0A5B6UX47_9ROSI</name>
<keyword evidence="3" id="KW-1185">Reference proteome</keyword>
<feature type="compositionally biased region" description="Basic and acidic residues" evidence="1">
    <location>
        <begin position="239"/>
        <end position="262"/>
    </location>
</feature>
<protein>
    <submittedName>
        <fullName evidence="2">227 kDa spindle and centromere-associated protein-like protein</fullName>
    </submittedName>
</protein>
<accession>A0A5B6UX47</accession>
<dbReference type="PANTHER" id="PTHR48200:SF1">
    <property type="entry name" value="AMINOTRANSFERASE-LIKE PLANT MOBILE DOMAIN-CONTAINING PROTEIN"/>
    <property type="match status" value="1"/>
</dbReference>
<dbReference type="OrthoDB" id="997968at2759"/>